<dbReference type="InterPro" id="IPR029058">
    <property type="entry name" value="AB_hydrolase_fold"/>
</dbReference>
<dbReference type="InterPro" id="IPR051218">
    <property type="entry name" value="Sec_MonoDiacylglyc_Lipase"/>
</dbReference>
<protein>
    <submittedName>
        <fullName evidence="3">Lipase family protein</fullName>
    </submittedName>
</protein>
<feature type="chain" id="PRO_5045996302" evidence="1">
    <location>
        <begin position="23"/>
        <end position="289"/>
    </location>
</feature>
<dbReference type="InterPro" id="IPR002921">
    <property type="entry name" value="Fungal_lipase-type"/>
</dbReference>
<dbReference type="EMBL" id="JAOVZB010000004">
    <property type="protein sequence ID" value="MCV2403028.1"/>
    <property type="molecule type" value="Genomic_DNA"/>
</dbReference>
<sequence length="289" mass="31933">MFKQVLYSVVAAMLCFSQSLFASQNFQLIHLQAELSNHAYLEQDELEANIQLIEHKLIHHSTIEESQVNYFLSESDGVQTIAIRGTANLNNVILDLSVSLTSDDVLGIKLHHGFASGSKAVFEDLLPYLSKDKPVFITGHSLGGAIAVILAMQLQKEGYPLQQVVTFGQPKVTNVSGAKAFSNLPLIRIVTPEDIVPLVPPISPLQIKDLDIYWHMGIEVILRGEGEYAETRGIKSALRATKFSNALPSEKNLQAHKMASYLQLVNELAIESKEVPYQSEISLFGLSFD</sequence>
<dbReference type="CDD" id="cd00519">
    <property type="entry name" value="Lipase_3"/>
    <property type="match status" value="1"/>
</dbReference>
<dbReference type="Pfam" id="PF01764">
    <property type="entry name" value="Lipase_3"/>
    <property type="match status" value="1"/>
</dbReference>
<dbReference type="PANTHER" id="PTHR45856">
    <property type="entry name" value="ALPHA/BETA-HYDROLASES SUPERFAMILY PROTEIN"/>
    <property type="match status" value="1"/>
</dbReference>
<evidence type="ECO:0000313" key="4">
    <source>
        <dbReference type="Proteomes" id="UP001209713"/>
    </source>
</evidence>
<dbReference type="Gene3D" id="3.40.50.1820">
    <property type="entry name" value="alpha/beta hydrolase"/>
    <property type="match status" value="1"/>
</dbReference>
<dbReference type="PANTHER" id="PTHR45856:SF24">
    <property type="entry name" value="FUNGAL LIPASE-LIKE DOMAIN-CONTAINING PROTEIN"/>
    <property type="match status" value="1"/>
</dbReference>
<reference evidence="3 4" key="1">
    <citation type="submission" date="2022-10" db="EMBL/GenBank/DDBJ databases">
        <title>Marinomonas transparenta sp. nov. and Marinomonas sargassi sp. nov., isolated from marine alga (Sargassum natans (L.) Gaillon).</title>
        <authorList>
            <person name="Wang Y."/>
        </authorList>
    </citation>
    <scope>NUCLEOTIDE SEQUENCE [LARGE SCALE GENOMIC DNA]</scope>
    <source>
        <strain evidence="3 4">C2222</strain>
    </source>
</reference>
<dbReference type="SUPFAM" id="SSF53474">
    <property type="entry name" value="alpha/beta-Hydrolases"/>
    <property type="match status" value="1"/>
</dbReference>
<evidence type="ECO:0000313" key="3">
    <source>
        <dbReference type="EMBL" id="MCV2403028.1"/>
    </source>
</evidence>
<dbReference type="Proteomes" id="UP001209713">
    <property type="component" value="Unassembled WGS sequence"/>
</dbReference>
<feature type="signal peptide" evidence="1">
    <location>
        <begin position="1"/>
        <end position="22"/>
    </location>
</feature>
<organism evidence="3 4">
    <name type="scientific">Marinomonas sargassi</name>
    <dbReference type="NCBI Taxonomy" id="2984494"/>
    <lineage>
        <taxon>Bacteria</taxon>
        <taxon>Pseudomonadati</taxon>
        <taxon>Pseudomonadota</taxon>
        <taxon>Gammaproteobacteria</taxon>
        <taxon>Oceanospirillales</taxon>
        <taxon>Oceanospirillaceae</taxon>
        <taxon>Marinomonas</taxon>
    </lineage>
</organism>
<keyword evidence="4" id="KW-1185">Reference proteome</keyword>
<comment type="caution">
    <text evidence="3">The sequence shown here is derived from an EMBL/GenBank/DDBJ whole genome shotgun (WGS) entry which is preliminary data.</text>
</comment>
<accession>A0ABT2YSZ4</accession>
<keyword evidence="1" id="KW-0732">Signal</keyword>
<evidence type="ECO:0000256" key="1">
    <source>
        <dbReference type="SAM" id="SignalP"/>
    </source>
</evidence>
<evidence type="ECO:0000259" key="2">
    <source>
        <dbReference type="Pfam" id="PF01764"/>
    </source>
</evidence>
<gene>
    <name evidence="3" type="ORF">OFY17_09080</name>
</gene>
<name>A0ABT2YSZ4_9GAMM</name>
<dbReference type="RefSeq" id="WP_263530411.1">
    <property type="nucleotide sequence ID" value="NZ_JAOVZB010000004.1"/>
</dbReference>
<feature type="domain" description="Fungal lipase-type" evidence="2">
    <location>
        <begin position="81"/>
        <end position="202"/>
    </location>
</feature>
<proteinExistence type="predicted"/>